<gene>
    <name evidence="1" type="ORF">AB2U05_26315</name>
</gene>
<proteinExistence type="predicted"/>
<accession>A0AB39TR96</accession>
<dbReference type="RefSeq" id="WP_369184439.1">
    <property type="nucleotide sequence ID" value="NZ_CP163445.1"/>
</dbReference>
<dbReference type="AlphaFoldDB" id="A0AB39TR96"/>
<protein>
    <submittedName>
        <fullName evidence="1">Uncharacterized protein</fullName>
    </submittedName>
</protein>
<evidence type="ECO:0000313" key="1">
    <source>
        <dbReference type="EMBL" id="XDQ81737.1"/>
    </source>
</evidence>
<sequence length="234" mass="27014">MTSFRTHRAKVHDTALPPHRRHSALRTCLTEFAPYGLRATYHHLTLSARIPRRLEADPDALVRAVEELHEARELWLARFAEHVAQRRAEKRAGLRRPVRTPWWDRPRWDAPDSAWYHDPFLHPRLSLPAYVRRQNALLDGAEPPGCPACGEEGSAVPVEAGPGTVELCRSCGWVLVPCPCRWWHHVQSVKRVGWQRTWRRDHLTDSGEPNPHWPRNLGTDRVALLAVYHQHPAF</sequence>
<name>A0AB39TR96_9ACTN</name>
<dbReference type="EMBL" id="CP163445">
    <property type="protein sequence ID" value="XDQ81737.1"/>
    <property type="molecule type" value="Genomic_DNA"/>
</dbReference>
<reference evidence="1" key="1">
    <citation type="submission" date="2024-07" db="EMBL/GenBank/DDBJ databases">
        <authorList>
            <person name="Yu S.T."/>
        </authorList>
    </citation>
    <scope>NUCLEOTIDE SEQUENCE</scope>
    <source>
        <strain evidence="1">Y1</strain>
    </source>
</reference>
<organism evidence="1">
    <name type="scientific">Streptomyces sp. Y1</name>
    <dbReference type="NCBI Taxonomy" id="3238634"/>
    <lineage>
        <taxon>Bacteria</taxon>
        <taxon>Bacillati</taxon>
        <taxon>Actinomycetota</taxon>
        <taxon>Actinomycetes</taxon>
        <taxon>Kitasatosporales</taxon>
        <taxon>Streptomycetaceae</taxon>
        <taxon>Streptomyces</taxon>
    </lineage>
</organism>